<name>A0ABT5FJ96_9GAMM</name>
<gene>
    <name evidence="1" type="ORF">PN838_24150</name>
</gene>
<keyword evidence="2" id="KW-1185">Reference proteome</keyword>
<comment type="caution">
    <text evidence="1">The sequence shown here is derived from an EMBL/GenBank/DDBJ whole genome shotgun (WGS) entry which is preliminary data.</text>
</comment>
<dbReference type="Proteomes" id="UP001528411">
    <property type="component" value="Unassembled WGS sequence"/>
</dbReference>
<evidence type="ECO:0000313" key="2">
    <source>
        <dbReference type="Proteomes" id="UP001528411"/>
    </source>
</evidence>
<evidence type="ECO:0000313" key="1">
    <source>
        <dbReference type="EMBL" id="MDC2891273.1"/>
    </source>
</evidence>
<accession>A0ABT5FJ96</accession>
<reference evidence="1 2" key="1">
    <citation type="submission" date="2023-01" db="EMBL/GenBank/DDBJ databases">
        <title>Psychrosphaera sp. nov., isolated from marine algae.</title>
        <authorList>
            <person name="Bayburt H."/>
            <person name="Choi B.J."/>
            <person name="Kim J.M."/>
            <person name="Choi D.G."/>
            <person name="Jeon C.O."/>
        </authorList>
    </citation>
    <scope>NUCLEOTIDE SEQUENCE [LARGE SCALE GENOMIC DNA]</scope>
    <source>
        <strain evidence="1 2">G1-22</strain>
    </source>
</reference>
<dbReference type="EMBL" id="JAQOMS010000002">
    <property type="protein sequence ID" value="MDC2891273.1"/>
    <property type="molecule type" value="Genomic_DNA"/>
</dbReference>
<organism evidence="1 2">
    <name type="scientific">Psychrosphaera algicola</name>
    <dbReference type="NCBI Taxonomy" id="3023714"/>
    <lineage>
        <taxon>Bacteria</taxon>
        <taxon>Pseudomonadati</taxon>
        <taxon>Pseudomonadota</taxon>
        <taxon>Gammaproteobacteria</taxon>
        <taxon>Alteromonadales</taxon>
        <taxon>Pseudoalteromonadaceae</taxon>
        <taxon>Psychrosphaera</taxon>
    </lineage>
</organism>
<proteinExistence type="predicted"/>
<evidence type="ECO:0008006" key="3">
    <source>
        <dbReference type="Google" id="ProtNLM"/>
    </source>
</evidence>
<dbReference type="RefSeq" id="WP_272182290.1">
    <property type="nucleotide sequence ID" value="NZ_JAQOMS010000002.1"/>
</dbReference>
<protein>
    <recommendedName>
        <fullName evidence="3">TonB-dependent receptor</fullName>
    </recommendedName>
</protein>
<sequence>MPADIIEPIGYNCLAAECDFDISSSLAVIDPYDGSLTSAPSRFSLLDLNANHLGGLTFRNNEQTDTNKSLKLDFQWELDFDYVTGVEFGIKASKRVKDVYTQNQTINTGTAVVDNSNPNVSYATTGMGSIGVVDMLSGEAFPYDNFGEGLFKDTSDFYFDGWPMLDAKKH</sequence>